<accession>A0A3M7RJC9</accession>
<name>A0A3M7RJC9_BRAPC</name>
<dbReference type="Proteomes" id="UP000276133">
    <property type="component" value="Unassembled WGS sequence"/>
</dbReference>
<reference evidence="1 2" key="1">
    <citation type="journal article" date="2018" name="Sci. Rep.">
        <title>Genomic signatures of local adaptation to the degree of environmental predictability in rotifers.</title>
        <authorList>
            <person name="Franch-Gras L."/>
            <person name="Hahn C."/>
            <person name="Garcia-Roger E.M."/>
            <person name="Carmona M.J."/>
            <person name="Serra M."/>
            <person name="Gomez A."/>
        </authorList>
    </citation>
    <scope>NUCLEOTIDE SEQUENCE [LARGE SCALE GENOMIC DNA]</scope>
    <source>
        <strain evidence="1">HYR1</strain>
    </source>
</reference>
<keyword evidence="2" id="KW-1185">Reference proteome</keyword>
<organism evidence="1 2">
    <name type="scientific">Brachionus plicatilis</name>
    <name type="common">Marine rotifer</name>
    <name type="synonym">Brachionus muelleri</name>
    <dbReference type="NCBI Taxonomy" id="10195"/>
    <lineage>
        <taxon>Eukaryota</taxon>
        <taxon>Metazoa</taxon>
        <taxon>Spiralia</taxon>
        <taxon>Gnathifera</taxon>
        <taxon>Rotifera</taxon>
        <taxon>Eurotatoria</taxon>
        <taxon>Monogononta</taxon>
        <taxon>Pseudotrocha</taxon>
        <taxon>Ploima</taxon>
        <taxon>Brachionidae</taxon>
        <taxon>Brachionus</taxon>
    </lineage>
</organism>
<gene>
    <name evidence="1" type="ORF">BpHYR1_050907</name>
</gene>
<dbReference type="AlphaFoldDB" id="A0A3M7RJC9"/>
<evidence type="ECO:0000313" key="2">
    <source>
        <dbReference type="Proteomes" id="UP000276133"/>
    </source>
</evidence>
<protein>
    <submittedName>
        <fullName evidence="1">Uncharacterized protein</fullName>
    </submittedName>
</protein>
<sequence length="97" mass="11347">MKIPKEIEKIFLFEAPKLSSWIFSAALKNNIYKDHNASWRNDSMLSYKYTGTRLVNKIESIQVYEQSSYENFFLKNQIKIGSITLNKNQTSVLTSNF</sequence>
<comment type="caution">
    <text evidence="1">The sequence shown here is derived from an EMBL/GenBank/DDBJ whole genome shotgun (WGS) entry which is preliminary data.</text>
</comment>
<proteinExistence type="predicted"/>
<dbReference type="EMBL" id="REGN01003244">
    <property type="protein sequence ID" value="RNA23651.1"/>
    <property type="molecule type" value="Genomic_DNA"/>
</dbReference>
<evidence type="ECO:0000313" key="1">
    <source>
        <dbReference type="EMBL" id="RNA23651.1"/>
    </source>
</evidence>